<feature type="transmembrane region" description="Helical" evidence="8">
    <location>
        <begin position="76"/>
        <end position="99"/>
    </location>
</feature>
<dbReference type="PROSITE" id="PS00221">
    <property type="entry name" value="MIP"/>
    <property type="match status" value="1"/>
</dbReference>
<keyword evidence="4 8" id="KW-1133">Transmembrane helix</keyword>
<evidence type="ECO:0008006" key="11">
    <source>
        <dbReference type="Google" id="ProtNLM"/>
    </source>
</evidence>
<reference evidence="9 10" key="1">
    <citation type="submission" date="2019-03" db="EMBL/GenBank/DDBJ databases">
        <title>Draft genome sequences of novel Actinobacteria.</title>
        <authorList>
            <person name="Sahin N."/>
            <person name="Ay H."/>
            <person name="Saygin H."/>
        </authorList>
    </citation>
    <scope>NUCLEOTIDE SEQUENCE [LARGE SCALE GENOMIC DNA]</scope>
    <source>
        <strain evidence="9 10">5K138</strain>
    </source>
</reference>
<comment type="caution">
    <text evidence="9">The sequence shown here is derived from an EMBL/GenBank/DDBJ whole genome shotgun (WGS) entry which is preliminary data.</text>
</comment>
<feature type="compositionally biased region" description="Pro residues" evidence="7">
    <location>
        <begin position="230"/>
        <end position="243"/>
    </location>
</feature>
<dbReference type="InParanoid" id="A0A4R5DX75"/>
<dbReference type="InterPro" id="IPR034294">
    <property type="entry name" value="Aquaporin_transptr"/>
</dbReference>
<dbReference type="SUPFAM" id="SSF81338">
    <property type="entry name" value="Aquaporin-like"/>
    <property type="match status" value="1"/>
</dbReference>
<dbReference type="GO" id="GO:0005886">
    <property type="term" value="C:plasma membrane"/>
    <property type="evidence" value="ECO:0007669"/>
    <property type="project" value="TreeGrafter"/>
</dbReference>
<evidence type="ECO:0000313" key="10">
    <source>
        <dbReference type="Proteomes" id="UP000294739"/>
    </source>
</evidence>
<dbReference type="EMBL" id="SMKZ01000001">
    <property type="protein sequence ID" value="TDE15925.1"/>
    <property type="molecule type" value="Genomic_DNA"/>
</dbReference>
<dbReference type="InterPro" id="IPR000425">
    <property type="entry name" value="MIP"/>
</dbReference>
<evidence type="ECO:0000256" key="4">
    <source>
        <dbReference type="ARBA" id="ARBA00022989"/>
    </source>
</evidence>
<keyword evidence="2 6" id="KW-0813">Transport</keyword>
<evidence type="ECO:0000256" key="8">
    <source>
        <dbReference type="SAM" id="Phobius"/>
    </source>
</evidence>
<dbReference type="Gene3D" id="1.20.1080.10">
    <property type="entry name" value="Glycerol uptake facilitator protein"/>
    <property type="match status" value="1"/>
</dbReference>
<dbReference type="PRINTS" id="PR00783">
    <property type="entry name" value="MINTRINSICP"/>
</dbReference>
<feature type="transmembrane region" description="Helical" evidence="8">
    <location>
        <begin position="150"/>
        <end position="172"/>
    </location>
</feature>
<comment type="similarity">
    <text evidence="6">Belongs to the MIP/aquaporin (TC 1.A.8) family.</text>
</comment>
<dbReference type="AlphaFoldDB" id="A0A4R5DX75"/>
<accession>A0A4R5DX75</accession>
<evidence type="ECO:0000256" key="6">
    <source>
        <dbReference type="RuleBase" id="RU000477"/>
    </source>
</evidence>
<dbReference type="OrthoDB" id="9807293at2"/>
<evidence type="ECO:0000256" key="5">
    <source>
        <dbReference type="ARBA" id="ARBA00023136"/>
    </source>
</evidence>
<organism evidence="9 10">
    <name type="scientific">Jiangella asiatica</name>
    <dbReference type="NCBI Taxonomy" id="2530372"/>
    <lineage>
        <taxon>Bacteria</taxon>
        <taxon>Bacillati</taxon>
        <taxon>Actinomycetota</taxon>
        <taxon>Actinomycetes</taxon>
        <taxon>Jiangellales</taxon>
        <taxon>Jiangellaceae</taxon>
        <taxon>Jiangella</taxon>
    </lineage>
</organism>
<dbReference type="PANTHER" id="PTHR19139">
    <property type="entry name" value="AQUAPORIN TRANSPORTER"/>
    <property type="match status" value="1"/>
</dbReference>
<evidence type="ECO:0000256" key="2">
    <source>
        <dbReference type="ARBA" id="ARBA00022448"/>
    </source>
</evidence>
<dbReference type="InterPro" id="IPR022357">
    <property type="entry name" value="MIP_CS"/>
</dbReference>
<feature type="region of interest" description="Disordered" evidence="7">
    <location>
        <begin position="224"/>
        <end position="243"/>
    </location>
</feature>
<evidence type="ECO:0000256" key="7">
    <source>
        <dbReference type="SAM" id="MobiDB-lite"/>
    </source>
</evidence>
<name>A0A4R5DX75_9ACTN</name>
<protein>
    <recommendedName>
        <fullName evidence="11">Aquaporin</fullName>
    </recommendedName>
</protein>
<feature type="transmembrane region" description="Helical" evidence="8">
    <location>
        <begin position="38"/>
        <end position="55"/>
    </location>
</feature>
<dbReference type="PANTHER" id="PTHR19139:SF284">
    <property type="entry name" value="AQUAPORIN"/>
    <property type="match status" value="1"/>
</dbReference>
<evidence type="ECO:0000313" key="9">
    <source>
        <dbReference type="EMBL" id="TDE15925.1"/>
    </source>
</evidence>
<keyword evidence="5 8" id="KW-0472">Membrane</keyword>
<dbReference type="Proteomes" id="UP000294739">
    <property type="component" value="Unassembled WGS sequence"/>
</dbReference>
<gene>
    <name evidence="9" type="ORF">E1269_01125</name>
</gene>
<comment type="subcellular location">
    <subcellularLocation>
        <location evidence="1">Membrane</location>
        <topology evidence="1">Multi-pass membrane protein</topology>
    </subcellularLocation>
</comment>
<sequence length="243" mass="24772">MSSMSDAWIRNAVAEAVGAFILVTSTLLVVGAGATPRALTYGLVVVGLVVGLGHVSGGHFNPAITLAMLLDRKIDVLGAAAYWIAQFAGAALGAVTVMLTTDREVVEAGTPRIADAMDVGGAIVLEAIFTFAIVLVVFCSVVDERAPLSAYPFGIGMTVAVGAFATDALTGGALNPAKGFGPAVVSGEWDAVAAWLAGPIIGAALAWAFYRFVIAPPGNTPAFGRRRPTYPEPVPPPGPSLLP</sequence>
<keyword evidence="3 6" id="KW-0812">Transmembrane</keyword>
<keyword evidence="10" id="KW-1185">Reference proteome</keyword>
<evidence type="ECO:0000256" key="1">
    <source>
        <dbReference type="ARBA" id="ARBA00004141"/>
    </source>
</evidence>
<proteinExistence type="inferred from homology"/>
<dbReference type="GO" id="GO:0015250">
    <property type="term" value="F:water channel activity"/>
    <property type="evidence" value="ECO:0007669"/>
    <property type="project" value="TreeGrafter"/>
</dbReference>
<feature type="transmembrane region" description="Helical" evidence="8">
    <location>
        <begin position="119"/>
        <end position="138"/>
    </location>
</feature>
<feature type="transmembrane region" description="Helical" evidence="8">
    <location>
        <begin position="192"/>
        <end position="210"/>
    </location>
</feature>
<dbReference type="InterPro" id="IPR023271">
    <property type="entry name" value="Aquaporin-like"/>
</dbReference>
<feature type="transmembrane region" description="Helical" evidence="8">
    <location>
        <begin position="12"/>
        <end position="32"/>
    </location>
</feature>
<evidence type="ECO:0000256" key="3">
    <source>
        <dbReference type="ARBA" id="ARBA00022692"/>
    </source>
</evidence>
<dbReference type="Pfam" id="PF00230">
    <property type="entry name" value="MIP"/>
    <property type="match status" value="1"/>
</dbReference>